<dbReference type="Pfam" id="PF01741">
    <property type="entry name" value="MscL"/>
    <property type="match status" value="1"/>
</dbReference>
<evidence type="ECO:0000313" key="5">
    <source>
        <dbReference type="EMBL" id="KAF2149099.1"/>
    </source>
</evidence>
<dbReference type="InterPro" id="IPR037673">
    <property type="entry name" value="MSC/AndL"/>
</dbReference>
<dbReference type="Gene3D" id="1.10.1200.120">
    <property type="entry name" value="Large-conductance mechanosensitive channel, MscL, domain 1"/>
    <property type="match status" value="1"/>
</dbReference>
<dbReference type="InterPro" id="IPR036019">
    <property type="entry name" value="MscL_channel"/>
</dbReference>
<dbReference type="GO" id="GO:0008381">
    <property type="term" value="F:mechanosensitive monoatomic ion channel activity"/>
    <property type="evidence" value="ECO:0007669"/>
    <property type="project" value="TreeGrafter"/>
</dbReference>
<dbReference type="OrthoDB" id="10010920at2759"/>
<evidence type="ECO:0000313" key="6">
    <source>
        <dbReference type="Proteomes" id="UP000799439"/>
    </source>
</evidence>
<comment type="caution">
    <text evidence="5">The sequence shown here is derived from an EMBL/GenBank/DDBJ whole genome shotgun (WGS) entry which is preliminary data.</text>
</comment>
<sequence length="183" mass="20712">MPQLPLSDEERRHTNDFAAQAHSRVAGFWDGFSNFALRDNVLEVAVGLIFAASFTAVANSLVTDIILPIISLIPFLSQNMDQCFVILKKGVAYKAGEISRYKTIKQGLDDGAVIWAYGNFIDKLVRFALIALSLFFIAKTYEWVSKDKVVKKQVKCKYCRKYISEKAKRCVNCTSWLDGREDK</sequence>
<keyword evidence="6" id="KW-1185">Reference proteome</keyword>
<dbReference type="PANTHER" id="PTHR30266:SF2">
    <property type="entry name" value="LARGE-CONDUCTANCE MECHANOSENSITIVE CHANNEL"/>
    <property type="match status" value="1"/>
</dbReference>
<dbReference type="PANTHER" id="PTHR30266">
    <property type="entry name" value="MECHANOSENSITIVE CHANNEL MSCL"/>
    <property type="match status" value="1"/>
</dbReference>
<evidence type="ECO:0000256" key="3">
    <source>
        <dbReference type="ARBA" id="ARBA00022989"/>
    </source>
</evidence>
<name>A0A9P4MGM8_9PEZI</name>
<protein>
    <submittedName>
        <fullName evidence="5">Ion channel</fullName>
    </submittedName>
</protein>
<dbReference type="GO" id="GO:0016020">
    <property type="term" value="C:membrane"/>
    <property type="evidence" value="ECO:0007669"/>
    <property type="project" value="UniProtKB-SubCell"/>
</dbReference>
<organism evidence="5 6">
    <name type="scientific">Myriangium duriaei CBS 260.36</name>
    <dbReference type="NCBI Taxonomy" id="1168546"/>
    <lineage>
        <taxon>Eukaryota</taxon>
        <taxon>Fungi</taxon>
        <taxon>Dikarya</taxon>
        <taxon>Ascomycota</taxon>
        <taxon>Pezizomycotina</taxon>
        <taxon>Dothideomycetes</taxon>
        <taxon>Dothideomycetidae</taxon>
        <taxon>Myriangiales</taxon>
        <taxon>Myriangiaceae</taxon>
        <taxon>Myriangium</taxon>
    </lineage>
</organism>
<evidence type="ECO:0000256" key="2">
    <source>
        <dbReference type="ARBA" id="ARBA00022692"/>
    </source>
</evidence>
<proteinExistence type="predicted"/>
<accession>A0A9P4MGM8</accession>
<evidence type="ECO:0000256" key="1">
    <source>
        <dbReference type="ARBA" id="ARBA00004141"/>
    </source>
</evidence>
<keyword evidence="4" id="KW-0472">Membrane</keyword>
<dbReference type="Proteomes" id="UP000799439">
    <property type="component" value="Unassembled WGS sequence"/>
</dbReference>
<dbReference type="AlphaFoldDB" id="A0A9P4MGM8"/>
<dbReference type="SUPFAM" id="SSF81330">
    <property type="entry name" value="Gated mechanosensitive channel"/>
    <property type="match status" value="1"/>
</dbReference>
<keyword evidence="2" id="KW-0812">Transmembrane</keyword>
<dbReference type="EMBL" id="ML996092">
    <property type="protein sequence ID" value="KAF2149099.1"/>
    <property type="molecule type" value="Genomic_DNA"/>
</dbReference>
<keyword evidence="3" id="KW-1133">Transmembrane helix</keyword>
<gene>
    <name evidence="5" type="ORF">K461DRAFT_316008</name>
</gene>
<comment type="subcellular location">
    <subcellularLocation>
        <location evidence="1">Membrane</location>
        <topology evidence="1">Multi-pass membrane protein</topology>
    </subcellularLocation>
</comment>
<evidence type="ECO:0000256" key="4">
    <source>
        <dbReference type="ARBA" id="ARBA00023136"/>
    </source>
</evidence>
<reference evidence="5" key="1">
    <citation type="journal article" date="2020" name="Stud. Mycol.">
        <title>101 Dothideomycetes genomes: a test case for predicting lifestyles and emergence of pathogens.</title>
        <authorList>
            <person name="Haridas S."/>
            <person name="Albert R."/>
            <person name="Binder M."/>
            <person name="Bloem J."/>
            <person name="Labutti K."/>
            <person name="Salamov A."/>
            <person name="Andreopoulos B."/>
            <person name="Baker S."/>
            <person name="Barry K."/>
            <person name="Bills G."/>
            <person name="Bluhm B."/>
            <person name="Cannon C."/>
            <person name="Castanera R."/>
            <person name="Culley D."/>
            <person name="Daum C."/>
            <person name="Ezra D."/>
            <person name="Gonzalez J."/>
            <person name="Henrissat B."/>
            <person name="Kuo A."/>
            <person name="Liang C."/>
            <person name="Lipzen A."/>
            <person name="Lutzoni F."/>
            <person name="Magnuson J."/>
            <person name="Mondo S."/>
            <person name="Nolan M."/>
            <person name="Ohm R."/>
            <person name="Pangilinan J."/>
            <person name="Park H.-J."/>
            <person name="Ramirez L."/>
            <person name="Alfaro M."/>
            <person name="Sun H."/>
            <person name="Tritt A."/>
            <person name="Yoshinaga Y."/>
            <person name="Zwiers L.-H."/>
            <person name="Turgeon B."/>
            <person name="Goodwin S."/>
            <person name="Spatafora J."/>
            <person name="Crous P."/>
            <person name="Grigoriev I."/>
        </authorList>
    </citation>
    <scope>NUCLEOTIDE SEQUENCE</scope>
    <source>
        <strain evidence="5">CBS 260.36</strain>
    </source>
</reference>